<dbReference type="EMBL" id="CALNXJ010000011">
    <property type="protein sequence ID" value="CAH3108261.1"/>
    <property type="molecule type" value="Genomic_DNA"/>
</dbReference>
<keyword evidence="1" id="KW-0812">Transmembrane</keyword>
<dbReference type="PANTHER" id="PTHR10157:SF23">
    <property type="entry name" value="MOXD1 HOMOLOG 1"/>
    <property type="match status" value="1"/>
</dbReference>
<dbReference type="InterPro" id="IPR045266">
    <property type="entry name" value="DOH_DOMON"/>
</dbReference>
<proteinExistence type="predicted"/>
<feature type="transmembrane region" description="Helical" evidence="1">
    <location>
        <begin position="881"/>
        <end position="899"/>
    </location>
</feature>
<dbReference type="InterPro" id="IPR000945">
    <property type="entry name" value="DBH-like"/>
</dbReference>
<feature type="domain" description="DOMON" evidence="3">
    <location>
        <begin position="723"/>
        <end position="840"/>
    </location>
</feature>
<dbReference type="GO" id="GO:0042421">
    <property type="term" value="P:norepinephrine biosynthetic process"/>
    <property type="evidence" value="ECO:0007669"/>
    <property type="project" value="TreeGrafter"/>
</dbReference>
<evidence type="ECO:0000259" key="3">
    <source>
        <dbReference type="PROSITE" id="PS50836"/>
    </source>
</evidence>
<sequence>MAVVRLCILALFVASTKSSSMYNMYSNMIMLDTKGNYNVSYNYNESTDTLEFMVQVRTAGWVGFGVAEVAPNNMSNYDVAIGGVKDDGTSYLQDYLTVGRKLPQLDTQQDWMLMNATEENNITTIKFYRMRNTTDLQNDTAIPKGMPIYIVWAYHPMSDELKHHGNDYRGVYSVTLIPAIAPTPTMMMVPSTAVVQPVLHSDLIMLDGKGNYNVSYYYNANSDKLEFMVQVRTTGWVGFGVAEVAPNNMSYYDVAIGGVRDNGTSYLQDYLTVGRTLPRLDTQQDWMLMNASEANNVTTLKFYRMRNTTDLQNDTAIPKGMPIYIVWAYHPMSDELKHHGNDYRGVYSVTLIPAIAPTPTMMMVPSTAVVQPVLHSDLIMLDGKGNYNVSYYYNANSDKLEFMVQVRTTGWVGFGVAEVAPNNMSYYDVAIGGVRDNGTSYLQDYLTVGRTLPRLDTQQDWMLMNASEANNVTTLKFYRMRNTTDLQNDTAIPKGMPIYIVWAYHPMSDELKHHGNDYRGVYSVTLIPAIAPTPTIMMATASMPVMPPQPSFLNLQNGNYKVSWIYNSSMDTLHFTIEVRATGWIAFGFSTKFPMGMMGYDVAIGTVKNGVGTLEDYKTNGLRKPDMDAKQDWKLTYSSENDGITKFQFYRKLNTNDEMDVVIQKGMPIYIVWAYSATSDTLVEHSSKGYHNERVTLVPADMTLMTPTPTTGKGQFSHSFDNGNFLMRWTFDDQNNKLTFHVKVKTTGWVGFGFARVAPTQMRNYDVVVGGYDNVGYLMDYYTQGRAQPQPESKNDYTLLSASEVAGYTELMFERLTDTNDDQDIQFVPGGAVHIIWAYGTEDVTSADSFNVHSSKGYSSYQLVIIPTAPIPTQPGAASSLHSFIYVIVSLAAILFNVVTI</sequence>
<dbReference type="SMART" id="SM00664">
    <property type="entry name" value="DoH"/>
    <property type="match status" value="5"/>
</dbReference>
<dbReference type="Proteomes" id="UP001159428">
    <property type="component" value="Unassembled WGS sequence"/>
</dbReference>
<feature type="domain" description="DOMON" evidence="3">
    <location>
        <begin position="35"/>
        <end position="155"/>
    </location>
</feature>
<evidence type="ECO:0000256" key="2">
    <source>
        <dbReference type="SAM" id="SignalP"/>
    </source>
</evidence>
<name>A0AAU9W8R7_9CNID</name>
<keyword evidence="5" id="KW-1185">Reference proteome</keyword>
<dbReference type="GO" id="GO:0006589">
    <property type="term" value="P:octopamine biosynthetic process"/>
    <property type="evidence" value="ECO:0007669"/>
    <property type="project" value="TreeGrafter"/>
</dbReference>
<dbReference type="PROSITE" id="PS50836">
    <property type="entry name" value="DOMON"/>
    <property type="match status" value="5"/>
</dbReference>
<feature type="signal peptide" evidence="2">
    <location>
        <begin position="1"/>
        <end position="18"/>
    </location>
</feature>
<dbReference type="AlphaFoldDB" id="A0AAU9W8R7"/>
<dbReference type="InterPro" id="IPR005018">
    <property type="entry name" value="DOMON_domain"/>
</dbReference>
<accession>A0AAU9W8R7</accession>
<evidence type="ECO:0000256" key="1">
    <source>
        <dbReference type="SAM" id="Phobius"/>
    </source>
</evidence>
<dbReference type="GO" id="GO:0004500">
    <property type="term" value="F:dopamine beta-monooxygenase activity"/>
    <property type="evidence" value="ECO:0007669"/>
    <property type="project" value="InterPro"/>
</dbReference>
<dbReference type="CDD" id="cd09631">
    <property type="entry name" value="DOMON_DOH"/>
    <property type="match status" value="5"/>
</dbReference>
<evidence type="ECO:0000313" key="5">
    <source>
        <dbReference type="Proteomes" id="UP001159428"/>
    </source>
</evidence>
<dbReference type="SUPFAM" id="SSF49344">
    <property type="entry name" value="CBD9-like"/>
    <property type="match status" value="4"/>
</dbReference>
<comment type="caution">
    <text evidence="4">The sequence shown here is derived from an EMBL/GenBank/DDBJ whole genome shotgun (WGS) entry which is preliminary data.</text>
</comment>
<dbReference type="GO" id="GO:0005615">
    <property type="term" value="C:extracellular space"/>
    <property type="evidence" value="ECO:0007669"/>
    <property type="project" value="TreeGrafter"/>
</dbReference>
<feature type="domain" description="DOMON" evidence="3">
    <location>
        <begin position="558"/>
        <end position="676"/>
    </location>
</feature>
<dbReference type="GO" id="GO:0042420">
    <property type="term" value="P:dopamine catabolic process"/>
    <property type="evidence" value="ECO:0007669"/>
    <property type="project" value="TreeGrafter"/>
</dbReference>
<gene>
    <name evidence="4" type="ORF">PMEA_00002462</name>
</gene>
<organism evidence="4 5">
    <name type="scientific">Pocillopora meandrina</name>
    <dbReference type="NCBI Taxonomy" id="46732"/>
    <lineage>
        <taxon>Eukaryota</taxon>
        <taxon>Metazoa</taxon>
        <taxon>Cnidaria</taxon>
        <taxon>Anthozoa</taxon>
        <taxon>Hexacorallia</taxon>
        <taxon>Scleractinia</taxon>
        <taxon>Astrocoeniina</taxon>
        <taxon>Pocilloporidae</taxon>
        <taxon>Pocillopora</taxon>
    </lineage>
</organism>
<evidence type="ECO:0000313" key="4">
    <source>
        <dbReference type="EMBL" id="CAH3108261.1"/>
    </source>
</evidence>
<dbReference type="PANTHER" id="PTHR10157">
    <property type="entry name" value="DOPAMINE BETA HYDROXYLASE RELATED"/>
    <property type="match status" value="1"/>
</dbReference>
<keyword evidence="1" id="KW-1133">Transmembrane helix</keyword>
<feature type="domain" description="DOMON" evidence="3">
    <location>
        <begin position="210"/>
        <end position="330"/>
    </location>
</feature>
<feature type="chain" id="PRO_5043560977" description="DOMON domain-containing protein" evidence="2">
    <location>
        <begin position="19"/>
        <end position="901"/>
    </location>
</feature>
<keyword evidence="1" id="KW-0472">Membrane</keyword>
<dbReference type="GO" id="GO:0005507">
    <property type="term" value="F:copper ion binding"/>
    <property type="evidence" value="ECO:0007669"/>
    <property type="project" value="TreeGrafter"/>
</dbReference>
<reference evidence="4 5" key="1">
    <citation type="submission" date="2022-05" db="EMBL/GenBank/DDBJ databases">
        <authorList>
            <consortium name="Genoscope - CEA"/>
            <person name="William W."/>
        </authorList>
    </citation>
    <scope>NUCLEOTIDE SEQUENCE [LARGE SCALE GENOMIC DNA]</scope>
</reference>
<feature type="domain" description="DOMON" evidence="3">
    <location>
        <begin position="385"/>
        <end position="505"/>
    </location>
</feature>
<dbReference type="GO" id="GO:0030667">
    <property type="term" value="C:secretory granule membrane"/>
    <property type="evidence" value="ECO:0007669"/>
    <property type="project" value="TreeGrafter"/>
</dbReference>
<dbReference type="Pfam" id="PF03351">
    <property type="entry name" value="DOMON"/>
    <property type="match status" value="5"/>
</dbReference>
<keyword evidence="2" id="KW-0732">Signal</keyword>
<protein>
    <recommendedName>
        <fullName evidence="3">DOMON domain-containing protein</fullName>
    </recommendedName>
</protein>